<evidence type="ECO:0000313" key="2">
    <source>
        <dbReference type="EMBL" id="ABB39635.2"/>
    </source>
</evidence>
<name>Q30XG1_OLEA2</name>
<dbReference type="HOGENOM" id="CLU_653344_0_0_7"/>
<dbReference type="SUPFAM" id="SSF52317">
    <property type="entry name" value="Class I glutamine amidotransferase-like"/>
    <property type="match status" value="1"/>
</dbReference>
<reference evidence="2 3" key="1">
    <citation type="journal article" date="2011" name="J. Bacteriol.">
        <title>Complete genome sequence and updated annotation of Desulfovibrio alaskensis G20.</title>
        <authorList>
            <person name="Hauser L.J."/>
            <person name="Land M.L."/>
            <person name="Brown S.D."/>
            <person name="Larimer F."/>
            <person name="Keller K.L."/>
            <person name="Rapp-Giles B.J."/>
            <person name="Price M.N."/>
            <person name="Lin M."/>
            <person name="Bruce D.C."/>
            <person name="Detter J.C."/>
            <person name="Tapia R."/>
            <person name="Han C.S."/>
            <person name="Goodwin L.A."/>
            <person name="Cheng J.F."/>
            <person name="Pitluck S."/>
            <person name="Copeland A."/>
            <person name="Lucas S."/>
            <person name="Nolan M."/>
            <person name="Lapidus A.L."/>
            <person name="Palumbo A.V."/>
            <person name="Wall J.D."/>
        </authorList>
    </citation>
    <scope>NUCLEOTIDE SEQUENCE [LARGE SCALE GENOMIC DNA]</scope>
    <source>
        <strain evidence="3">ATCC BAA 1058 / DSM 17464 / G20</strain>
    </source>
</reference>
<keyword evidence="3" id="KW-1185">Reference proteome</keyword>
<dbReference type="STRING" id="207559.Dde_2840"/>
<evidence type="ECO:0000259" key="1">
    <source>
        <dbReference type="Pfam" id="PF09825"/>
    </source>
</evidence>
<organism evidence="2 3">
    <name type="scientific">Oleidesulfovibrio alaskensis (strain ATCC BAA-1058 / DSM 17464 / G20)</name>
    <name type="common">Desulfovibrio alaskensis</name>
    <dbReference type="NCBI Taxonomy" id="207559"/>
    <lineage>
        <taxon>Bacteria</taxon>
        <taxon>Pseudomonadati</taxon>
        <taxon>Thermodesulfobacteriota</taxon>
        <taxon>Desulfovibrionia</taxon>
        <taxon>Desulfovibrionales</taxon>
        <taxon>Desulfovibrionaceae</taxon>
        <taxon>Oleidesulfovibrio</taxon>
    </lineage>
</organism>
<proteinExistence type="predicted"/>
<dbReference type="InterPro" id="IPR029062">
    <property type="entry name" value="Class_I_gatase-like"/>
</dbReference>
<dbReference type="eggNOG" id="COG4285">
    <property type="taxonomic scope" value="Bacteria"/>
</dbReference>
<sequence length="418" mass="46327">MSSIYILWDASHIWGLLAWRTAQSLDLPYRLVRGEEIAQGLLSGKPPALLLVPGGNARMKSVALGAAGMQAIRDYVRGGGAYVGFCGGAGLGLSGSEGLGLCPWGRARFTDRMQHFVSGHVHARVARGHDLVPADLCTDACAEPPVPIWWPGRFAPEKTGDVEVLATYTTPCDDFWVADLPLDTLPPGTFSEWESLYDIRLRPTFLEDQPCILSGRYGKGRYVLSYTHLETPDSPTANRWLLHIIRTLGGIEPPLQRVPAWDLENQQAAWLDPDLLHARGIFDDIVTIGRNHCLFFKRNAWLIGWRAGIPGANLNNLYAAVVTAVSNPPTAECTAYWQEQRQPFMRKLALFHEGVKGYLLAERLAMTLSKTFPETVSRESLRNQRAALFGPPMDSGGLYQELLDTLDELLYRQLPHGL</sequence>
<dbReference type="InterPro" id="IPR019197">
    <property type="entry name" value="Biotin-prot_ligase_N"/>
</dbReference>
<protein>
    <recommendedName>
        <fullName evidence="1">Biotin-protein ligase N-terminal domain-containing protein</fullName>
    </recommendedName>
</protein>
<accession>Q30XG1</accession>
<gene>
    <name evidence="2" type="ordered locus">Dde_2840</name>
</gene>
<dbReference type="Pfam" id="PF09825">
    <property type="entry name" value="BPL_N"/>
    <property type="match status" value="1"/>
</dbReference>
<evidence type="ECO:0000313" key="3">
    <source>
        <dbReference type="Proteomes" id="UP000002710"/>
    </source>
</evidence>
<dbReference type="Proteomes" id="UP000002710">
    <property type="component" value="Chromosome"/>
</dbReference>
<feature type="domain" description="Biotin-protein ligase N-terminal" evidence="1">
    <location>
        <begin position="48"/>
        <end position="90"/>
    </location>
</feature>
<dbReference type="RefSeq" id="WP_011368639.1">
    <property type="nucleotide sequence ID" value="NC_007519.1"/>
</dbReference>
<dbReference type="EMBL" id="CP000112">
    <property type="protein sequence ID" value="ABB39635.2"/>
    <property type="molecule type" value="Genomic_DNA"/>
</dbReference>
<dbReference type="KEGG" id="dde:Dde_2840"/>
<dbReference type="AlphaFoldDB" id="Q30XG1"/>